<reference evidence="3" key="1">
    <citation type="submission" date="2025-08" db="UniProtKB">
        <authorList>
            <consortium name="RefSeq"/>
        </authorList>
    </citation>
    <scope>IDENTIFICATION</scope>
    <source>
        <tissue evidence="3">Brain</tissue>
    </source>
</reference>
<dbReference type="RefSeq" id="XP_044934287.1">
    <property type="nucleotide sequence ID" value="XM_045078352.1"/>
</dbReference>
<accession>A0A8U0S1J0</accession>
<dbReference type="GeneID" id="101677215"/>
<sequence length="173" mass="17580">MMLRSPLPAAAASHTASHVSLPLFFFFLTSARGGAATARSLTSPLLARPRPGRAGGGGAGVGGGPSASASPGPDGLAAAAGRGRHQRRRTEGEGPVEPSEPASRARDRARPPRRGARLGASMALVLRPAGPERQIARWLLSPPLSPSALTLGKGGQARARRAKGNCTAHLEPA</sequence>
<keyword evidence="2" id="KW-1185">Reference proteome</keyword>
<gene>
    <name evidence="3" type="primary">LOC101677215</name>
</gene>
<feature type="region of interest" description="Disordered" evidence="1">
    <location>
        <begin position="143"/>
        <end position="173"/>
    </location>
</feature>
<feature type="compositionally biased region" description="Gly residues" evidence="1">
    <location>
        <begin position="53"/>
        <end position="65"/>
    </location>
</feature>
<protein>
    <submittedName>
        <fullName evidence="3">Homeobox protein Hox-D9-like</fullName>
    </submittedName>
</protein>
<organism evidence="2 3">
    <name type="scientific">Mustela putorius furo</name>
    <name type="common">European domestic ferret</name>
    <name type="synonym">Mustela furo</name>
    <dbReference type="NCBI Taxonomy" id="9669"/>
    <lineage>
        <taxon>Eukaryota</taxon>
        <taxon>Metazoa</taxon>
        <taxon>Chordata</taxon>
        <taxon>Craniata</taxon>
        <taxon>Vertebrata</taxon>
        <taxon>Euteleostomi</taxon>
        <taxon>Mammalia</taxon>
        <taxon>Eutheria</taxon>
        <taxon>Laurasiatheria</taxon>
        <taxon>Carnivora</taxon>
        <taxon>Caniformia</taxon>
        <taxon>Musteloidea</taxon>
        <taxon>Mustelidae</taxon>
        <taxon>Mustelinae</taxon>
        <taxon>Mustela</taxon>
    </lineage>
</organism>
<feature type="compositionally biased region" description="Low complexity" evidence="1">
    <location>
        <begin position="66"/>
        <end position="81"/>
    </location>
</feature>
<dbReference type="AlphaFoldDB" id="A0A8U0S1J0"/>
<proteinExistence type="predicted"/>
<evidence type="ECO:0000313" key="3">
    <source>
        <dbReference type="RefSeq" id="XP_044934287.1"/>
    </source>
</evidence>
<feature type="region of interest" description="Disordered" evidence="1">
    <location>
        <begin position="42"/>
        <end position="116"/>
    </location>
</feature>
<dbReference type="Proteomes" id="UP000000715">
    <property type="component" value="Unplaced"/>
</dbReference>
<name>A0A8U0S1J0_MUSPF</name>
<evidence type="ECO:0000256" key="1">
    <source>
        <dbReference type="SAM" id="MobiDB-lite"/>
    </source>
</evidence>
<evidence type="ECO:0000313" key="2">
    <source>
        <dbReference type="Proteomes" id="UP000000715"/>
    </source>
</evidence>